<protein>
    <submittedName>
        <fullName evidence="2">Skp1_POZ domain-containing protein</fullName>
    </submittedName>
</protein>
<sequence length="69" mass="7783">MLYEEPVLCVKLQRIKVDALRGASVMRKAAANQGLSANDIVEDIDNDEVNYDLFNGYRSITKESIFHHG</sequence>
<dbReference type="Proteomes" id="UP000036681">
    <property type="component" value="Unplaced"/>
</dbReference>
<reference evidence="2" key="1">
    <citation type="submission" date="2017-02" db="UniProtKB">
        <authorList>
            <consortium name="WormBaseParasite"/>
        </authorList>
    </citation>
    <scope>IDENTIFICATION</scope>
</reference>
<keyword evidence="1" id="KW-1185">Reference proteome</keyword>
<proteinExistence type="predicted"/>
<dbReference type="WBParaSite" id="ALUE_0002220601-mRNA-1">
    <property type="protein sequence ID" value="ALUE_0002220601-mRNA-1"/>
    <property type="gene ID" value="ALUE_0002220601"/>
</dbReference>
<name>A0A0M3ITX8_ASCLU</name>
<accession>A0A0M3ITX8</accession>
<evidence type="ECO:0000313" key="1">
    <source>
        <dbReference type="Proteomes" id="UP000036681"/>
    </source>
</evidence>
<evidence type="ECO:0000313" key="2">
    <source>
        <dbReference type="WBParaSite" id="ALUE_0002220601-mRNA-1"/>
    </source>
</evidence>
<dbReference type="AlphaFoldDB" id="A0A0M3ITX8"/>
<organism evidence="1 2">
    <name type="scientific">Ascaris lumbricoides</name>
    <name type="common">Giant roundworm</name>
    <dbReference type="NCBI Taxonomy" id="6252"/>
    <lineage>
        <taxon>Eukaryota</taxon>
        <taxon>Metazoa</taxon>
        <taxon>Ecdysozoa</taxon>
        <taxon>Nematoda</taxon>
        <taxon>Chromadorea</taxon>
        <taxon>Rhabditida</taxon>
        <taxon>Spirurina</taxon>
        <taxon>Ascaridomorpha</taxon>
        <taxon>Ascaridoidea</taxon>
        <taxon>Ascarididae</taxon>
        <taxon>Ascaris</taxon>
    </lineage>
</organism>